<dbReference type="InterPro" id="IPR000297">
    <property type="entry name" value="PPIase_PpiC"/>
</dbReference>
<keyword evidence="3" id="KW-0413">Isomerase</keyword>
<dbReference type="InterPro" id="IPR046357">
    <property type="entry name" value="PPIase_dom_sf"/>
</dbReference>
<evidence type="ECO:0000259" key="2">
    <source>
        <dbReference type="Pfam" id="PF00639"/>
    </source>
</evidence>
<proteinExistence type="predicted"/>
<dbReference type="Gene3D" id="3.10.50.40">
    <property type="match status" value="1"/>
</dbReference>
<dbReference type="InterPro" id="IPR027304">
    <property type="entry name" value="Trigger_fact/SurA_dom_sf"/>
</dbReference>
<dbReference type="PANTHER" id="PTHR47245">
    <property type="entry name" value="PEPTIDYLPROLYL ISOMERASE"/>
    <property type="match status" value="1"/>
</dbReference>
<organism evidence="3 4">
    <name type="scientific">Candidatus Colimorpha enterica</name>
    <dbReference type="NCBI Taxonomy" id="3083063"/>
    <lineage>
        <taxon>Bacteria</taxon>
        <taxon>Pseudomonadati</taxon>
        <taxon>Bacteroidota</taxon>
        <taxon>Bacteroidia</taxon>
        <taxon>Bacteroidales</taxon>
        <taxon>Candidatus Colimorpha</taxon>
    </lineage>
</organism>
<dbReference type="InterPro" id="IPR050245">
    <property type="entry name" value="PrsA_foldase"/>
</dbReference>
<feature type="chain" id="PRO_5042035232" evidence="1">
    <location>
        <begin position="22"/>
        <end position="324"/>
    </location>
</feature>
<dbReference type="AlphaFoldDB" id="A0AAE3FEF4"/>
<protein>
    <submittedName>
        <fullName evidence="3">Peptidylprolyl isomerase</fullName>
        <ecNumber evidence="3">5.2.1.8</ecNumber>
    </submittedName>
</protein>
<dbReference type="Proteomes" id="UP001139365">
    <property type="component" value="Unassembled WGS sequence"/>
</dbReference>
<comment type="caution">
    <text evidence="3">The sequence shown here is derived from an EMBL/GenBank/DDBJ whole genome shotgun (WGS) entry which is preliminary data.</text>
</comment>
<evidence type="ECO:0000313" key="3">
    <source>
        <dbReference type="EMBL" id="MCI5754836.1"/>
    </source>
</evidence>
<evidence type="ECO:0000256" key="1">
    <source>
        <dbReference type="SAM" id="SignalP"/>
    </source>
</evidence>
<dbReference type="SUPFAM" id="SSF54534">
    <property type="entry name" value="FKBP-like"/>
    <property type="match status" value="1"/>
</dbReference>
<feature type="signal peptide" evidence="1">
    <location>
        <begin position="1"/>
        <end position="21"/>
    </location>
</feature>
<feature type="domain" description="PpiC" evidence="2">
    <location>
        <begin position="185"/>
        <end position="273"/>
    </location>
</feature>
<keyword evidence="1" id="KW-0732">Signal</keyword>
<gene>
    <name evidence="3" type="ORF">MR241_00895</name>
</gene>
<accession>A0AAE3FEF4</accession>
<name>A0AAE3FEF4_9BACT</name>
<evidence type="ECO:0000313" key="4">
    <source>
        <dbReference type="Proteomes" id="UP001139365"/>
    </source>
</evidence>
<dbReference type="GO" id="GO:0003755">
    <property type="term" value="F:peptidyl-prolyl cis-trans isomerase activity"/>
    <property type="evidence" value="ECO:0007669"/>
    <property type="project" value="UniProtKB-EC"/>
</dbReference>
<dbReference type="EMBL" id="JALEMU010000018">
    <property type="protein sequence ID" value="MCI5754836.1"/>
    <property type="molecule type" value="Genomic_DNA"/>
</dbReference>
<dbReference type="PANTHER" id="PTHR47245:SF2">
    <property type="entry name" value="PEPTIDYL-PROLYL CIS-TRANS ISOMERASE HP_0175-RELATED"/>
    <property type="match status" value="1"/>
</dbReference>
<sequence>MKKITAGLLAAVCILALVSCSAVKPTDSRVVLTLDGEKLYYDCFRYVVLNSRADLDLGDENYWKDNPDAAETLRENVTEVLRRNRAIGELCKEYGIKLTSAEKKEISEFIKNAKAAYETGGMTFEEAIAKSYMTEYSLNYVQRITALWQKLYDYMTSEANGIIKAGDDAVRKDIPVNFRRIRYVMISCDGNDDRGEKLALAETVRNKALSGEDFVSLVKEYGEDQTMALSPDDGYYYTVGGIVRKVEDEAEKLDENGGISGVIDMQNAFFVIQRLPIDDDYVEKHFETFRKNYAARLFNEILDKKAASVVIKITDEEAYKELLG</sequence>
<reference evidence="3 4" key="1">
    <citation type="submission" date="2022-03" db="EMBL/GenBank/DDBJ databases">
        <title>Metagenome-assembled genomes from swine fecal metagenomes.</title>
        <authorList>
            <person name="Holman D.B."/>
            <person name="Kommadath A."/>
        </authorList>
    </citation>
    <scope>NUCLEOTIDE SEQUENCE [LARGE SCALE GENOMIC DNA]</scope>
    <source>
        <strain evidence="3">SUG147</strain>
    </source>
</reference>
<dbReference type="PROSITE" id="PS51257">
    <property type="entry name" value="PROKAR_LIPOPROTEIN"/>
    <property type="match status" value="1"/>
</dbReference>
<dbReference type="EC" id="5.2.1.8" evidence="3"/>
<dbReference type="SUPFAM" id="SSF109998">
    <property type="entry name" value="Triger factor/SurA peptide-binding domain-like"/>
    <property type="match status" value="1"/>
</dbReference>
<dbReference type="Pfam" id="PF00639">
    <property type="entry name" value="Rotamase"/>
    <property type="match status" value="1"/>
</dbReference>